<comment type="caution">
    <text evidence="3">The sequence shown here is derived from an EMBL/GenBank/DDBJ whole genome shotgun (WGS) entry which is preliminary data.</text>
</comment>
<feature type="compositionally biased region" description="Basic and acidic residues" evidence="1">
    <location>
        <begin position="1"/>
        <end position="25"/>
    </location>
</feature>
<dbReference type="Proteomes" id="UP000678393">
    <property type="component" value="Unassembled WGS sequence"/>
</dbReference>
<keyword evidence="4" id="KW-1185">Reference proteome</keyword>
<feature type="compositionally biased region" description="Basic and acidic residues" evidence="1">
    <location>
        <begin position="269"/>
        <end position="292"/>
    </location>
</feature>
<evidence type="ECO:0000313" key="3">
    <source>
        <dbReference type="EMBL" id="CAG5129809.1"/>
    </source>
</evidence>
<feature type="compositionally biased region" description="Basic residues" evidence="1">
    <location>
        <begin position="154"/>
        <end position="164"/>
    </location>
</feature>
<feature type="compositionally biased region" description="Basic and acidic residues" evidence="1">
    <location>
        <begin position="165"/>
        <end position="175"/>
    </location>
</feature>
<evidence type="ECO:0000256" key="1">
    <source>
        <dbReference type="SAM" id="MobiDB-lite"/>
    </source>
</evidence>
<gene>
    <name evidence="3" type="ORF">CUNI_LOCUS15367</name>
</gene>
<feature type="compositionally biased region" description="Polar residues" evidence="1">
    <location>
        <begin position="105"/>
        <end position="118"/>
    </location>
</feature>
<feature type="compositionally biased region" description="Basic and acidic residues" evidence="1">
    <location>
        <begin position="241"/>
        <end position="256"/>
    </location>
</feature>
<accession>A0A8S3ZKB6</accession>
<name>A0A8S3ZKB6_9EUPU</name>
<reference evidence="3" key="1">
    <citation type="submission" date="2021-04" db="EMBL/GenBank/DDBJ databases">
        <authorList>
            <consortium name="Molecular Ecology Group"/>
        </authorList>
    </citation>
    <scope>NUCLEOTIDE SEQUENCE</scope>
</reference>
<sequence length="493" mass="54726">MKGEIKCDDDQKNSLSKEERRQKKEERRKKKKERLDKENTTHVEHLCEDAAKTALLEVVTEKSKKKHKKKKHSSDSVGDDIVSDGKAGEHSINEGNIKRQKTEDINQTTNNCDSSPVGMNSKKKKRKKEKTIATNPLCDTSELPGDRQDVTQSAKKKNKKHKKAKTELADMEKVKPARTVSLLETDGDTTHETKDKKNKRASLSQDETTEDTKHTCSKENISNPVEVESSKCKKKKRKHSKYEDCGPVHDTDSEIPRKKHKTKSKSISKHKDDALQGNTEEHNSVETQDITKHVTNNADISQTSDKGSKHKKQKHQSKNSPADSTDKNFNGKEEICSEVTACDKSTSDVMMKPELGLVGNSAATLGNWQGNLFENDERQNKFLRLLGGMKKSSNATVGMSSKHSATLAGTKKKGLFGSLASLSNTVSSGGNMALDVNAAANLNQKLEDEYNKAMNFKLSGKVGTGFGFVKDPAEGKKFHIDVTKSKSIKFNDD</sequence>
<dbReference type="OrthoDB" id="9451331at2759"/>
<feature type="compositionally biased region" description="Basic and acidic residues" evidence="1">
    <location>
        <begin position="86"/>
        <end position="104"/>
    </location>
</feature>
<dbReference type="InterPro" id="IPR028124">
    <property type="entry name" value="SMAP_dom"/>
</dbReference>
<dbReference type="AlphaFoldDB" id="A0A8S3ZKB6"/>
<feature type="region of interest" description="Disordered" evidence="1">
    <location>
        <begin position="1"/>
        <end position="331"/>
    </location>
</feature>
<proteinExistence type="predicted"/>
<protein>
    <recommendedName>
        <fullName evidence="2">Small acidic protein-like domain-containing protein</fullName>
    </recommendedName>
</protein>
<feature type="compositionally biased region" description="Polar residues" evidence="1">
    <location>
        <begin position="293"/>
        <end position="305"/>
    </location>
</feature>
<feature type="compositionally biased region" description="Basic and acidic residues" evidence="1">
    <location>
        <begin position="33"/>
        <end position="51"/>
    </location>
</feature>
<feature type="compositionally biased region" description="Basic residues" evidence="1">
    <location>
        <begin position="63"/>
        <end position="72"/>
    </location>
</feature>
<dbReference type="Pfam" id="PF15477">
    <property type="entry name" value="SMAP"/>
    <property type="match status" value="1"/>
</dbReference>
<organism evidence="3 4">
    <name type="scientific">Candidula unifasciata</name>
    <dbReference type="NCBI Taxonomy" id="100452"/>
    <lineage>
        <taxon>Eukaryota</taxon>
        <taxon>Metazoa</taxon>
        <taxon>Spiralia</taxon>
        <taxon>Lophotrochozoa</taxon>
        <taxon>Mollusca</taxon>
        <taxon>Gastropoda</taxon>
        <taxon>Heterobranchia</taxon>
        <taxon>Euthyneura</taxon>
        <taxon>Panpulmonata</taxon>
        <taxon>Eupulmonata</taxon>
        <taxon>Stylommatophora</taxon>
        <taxon>Helicina</taxon>
        <taxon>Helicoidea</taxon>
        <taxon>Geomitridae</taxon>
        <taxon>Candidula</taxon>
    </lineage>
</organism>
<evidence type="ECO:0000313" key="4">
    <source>
        <dbReference type="Proteomes" id="UP000678393"/>
    </source>
</evidence>
<evidence type="ECO:0000259" key="2">
    <source>
        <dbReference type="Pfam" id="PF15477"/>
    </source>
</evidence>
<feature type="domain" description="Small acidic protein-like" evidence="2">
    <location>
        <begin position="368"/>
        <end position="467"/>
    </location>
</feature>
<dbReference type="EMBL" id="CAJHNH020003686">
    <property type="protein sequence ID" value="CAG5129809.1"/>
    <property type="molecule type" value="Genomic_DNA"/>
</dbReference>
<feature type="compositionally biased region" description="Basic residues" evidence="1">
    <location>
        <begin position="257"/>
        <end position="268"/>
    </location>
</feature>
<feature type="compositionally biased region" description="Basic residues" evidence="1">
    <location>
        <begin position="308"/>
        <end position="317"/>
    </location>
</feature>